<dbReference type="PANTHER" id="PTHR43362">
    <property type="entry name" value="MANNITOL DEHYDROGENASE DSF1-RELATED"/>
    <property type="match status" value="1"/>
</dbReference>
<dbReference type="InterPro" id="IPR013131">
    <property type="entry name" value="Mannitol_DH_N"/>
</dbReference>
<organism evidence="4 5">
    <name type="scientific">Solimonas terrae</name>
    <dbReference type="NCBI Taxonomy" id="1396819"/>
    <lineage>
        <taxon>Bacteria</taxon>
        <taxon>Pseudomonadati</taxon>
        <taxon>Pseudomonadota</taxon>
        <taxon>Gammaproteobacteria</taxon>
        <taxon>Nevskiales</taxon>
        <taxon>Nevskiaceae</taxon>
        <taxon>Solimonas</taxon>
    </lineage>
</organism>
<dbReference type="InterPro" id="IPR008927">
    <property type="entry name" value="6-PGluconate_DH-like_C_sf"/>
</dbReference>
<accession>A0A6M2BNQ6</accession>
<dbReference type="Gene3D" id="1.10.1040.10">
    <property type="entry name" value="N-(1-d-carboxylethyl)-l-norvaline Dehydrogenase, domain 2"/>
    <property type="match status" value="1"/>
</dbReference>
<dbReference type="InterPro" id="IPR050988">
    <property type="entry name" value="Mannitol_DH/Oxidoreductase"/>
</dbReference>
<dbReference type="InterPro" id="IPR013118">
    <property type="entry name" value="Mannitol_DH_C"/>
</dbReference>
<dbReference type="EMBL" id="JAAMOW010000002">
    <property type="protein sequence ID" value="NGY04108.1"/>
    <property type="molecule type" value="Genomic_DNA"/>
</dbReference>
<dbReference type="GO" id="GO:0016616">
    <property type="term" value="F:oxidoreductase activity, acting on the CH-OH group of donors, NAD or NADP as acceptor"/>
    <property type="evidence" value="ECO:0007669"/>
    <property type="project" value="TreeGrafter"/>
</dbReference>
<feature type="domain" description="Mannitol dehydrogenase N-terminal" evidence="2">
    <location>
        <begin position="35"/>
        <end position="282"/>
    </location>
</feature>
<evidence type="ECO:0000259" key="3">
    <source>
        <dbReference type="Pfam" id="PF08125"/>
    </source>
</evidence>
<comment type="caution">
    <text evidence="4">The sequence shown here is derived from an EMBL/GenBank/DDBJ whole genome shotgun (WGS) entry which is preliminary data.</text>
</comment>
<dbReference type="Proteomes" id="UP000472676">
    <property type="component" value="Unassembled WGS sequence"/>
</dbReference>
<dbReference type="InterPro" id="IPR000669">
    <property type="entry name" value="Mannitol_DH"/>
</dbReference>
<keyword evidence="1" id="KW-0560">Oxidoreductase</keyword>
<dbReference type="SUPFAM" id="SSF48179">
    <property type="entry name" value="6-phosphogluconate dehydrogenase C-terminal domain-like"/>
    <property type="match status" value="1"/>
</dbReference>
<name>A0A6M2BNQ6_9GAMM</name>
<evidence type="ECO:0000313" key="5">
    <source>
        <dbReference type="Proteomes" id="UP000472676"/>
    </source>
</evidence>
<evidence type="ECO:0000256" key="1">
    <source>
        <dbReference type="ARBA" id="ARBA00023002"/>
    </source>
</evidence>
<dbReference type="Pfam" id="PF08125">
    <property type="entry name" value="Mannitol_dh_C"/>
    <property type="match status" value="1"/>
</dbReference>
<dbReference type="PANTHER" id="PTHR43362:SF1">
    <property type="entry name" value="MANNITOL DEHYDROGENASE 2-RELATED"/>
    <property type="match status" value="1"/>
</dbReference>
<dbReference type="InterPro" id="IPR036291">
    <property type="entry name" value="NAD(P)-bd_dom_sf"/>
</dbReference>
<dbReference type="Pfam" id="PF01232">
    <property type="entry name" value="Mannitol_dh"/>
    <property type="match status" value="1"/>
</dbReference>
<dbReference type="AlphaFoldDB" id="A0A6M2BNQ6"/>
<dbReference type="InterPro" id="IPR013328">
    <property type="entry name" value="6PGD_dom2"/>
</dbReference>
<evidence type="ECO:0000259" key="2">
    <source>
        <dbReference type="Pfam" id="PF01232"/>
    </source>
</evidence>
<dbReference type="RefSeq" id="WP_166252709.1">
    <property type="nucleotide sequence ID" value="NZ_JAAMOW010000002.1"/>
</dbReference>
<reference evidence="4 5" key="1">
    <citation type="journal article" date="2014" name="Int. J. Syst. Evol. Microbiol.">
        <title>Solimonas terrae sp. nov., isolated from soil.</title>
        <authorList>
            <person name="Kim S.J."/>
            <person name="Moon J.Y."/>
            <person name="Weon H.Y."/>
            <person name="Ahn J.H."/>
            <person name="Chen W.M."/>
            <person name="Kwon S.W."/>
        </authorList>
    </citation>
    <scope>NUCLEOTIDE SEQUENCE [LARGE SCALE GENOMIC DNA]</scope>
    <source>
        <strain evidence="4 5">KIS83-12</strain>
    </source>
</reference>
<protein>
    <submittedName>
        <fullName evidence="4">Mannitol dehydrogenase family protein</fullName>
    </submittedName>
</protein>
<gene>
    <name evidence="4" type="ORF">G7Y85_04970</name>
</gene>
<proteinExistence type="predicted"/>
<keyword evidence="5" id="KW-1185">Reference proteome</keyword>
<evidence type="ECO:0000313" key="4">
    <source>
        <dbReference type="EMBL" id="NGY04108.1"/>
    </source>
</evidence>
<dbReference type="Gene3D" id="3.40.50.720">
    <property type="entry name" value="NAD(P)-binding Rossmann-like Domain"/>
    <property type="match status" value="1"/>
</dbReference>
<dbReference type="PRINTS" id="PR00084">
    <property type="entry name" value="MTLDHDRGNASE"/>
</dbReference>
<dbReference type="SUPFAM" id="SSF51735">
    <property type="entry name" value="NAD(P)-binding Rossmann-fold domains"/>
    <property type="match status" value="1"/>
</dbReference>
<sequence length="497" mass="54451">MKPLLRNNGLAQLRELRVDGAPAELPGYERRLRKRICHIGVGAFHRAHQAWYLHRLLQQGEGEGWGLCGIGLRAADRATLDALGEQDGLYSLWEIDESGRRVTVVGSIMDQLDASSDCSAAIARLADADTHIVSLTVTEAGYCLNGETLDVHHPDVVHDLADPAQPRSAPGLLVAALAQRRANGLPPFTAMSCDNLVKNGERLRSAVLAFARLVDPALAQWIESRGCFPCSMVDRITPAMDAARRERLCEDWGVDDRVPVICEPWQQWIIEDHFVCGRPAFERVGVVFSDDVTRYEDMKVGLLNGGHSAISHLGLLLGYESVHEALADPVIRAWHAGYMREVSATLSPLPDVDYAEYERALTRRFSNAAIQDRLLRLAMDSSTKFPQVLLPPVLRRLDAGLSVDFLATAIALWLVYLDGLGRDDKARSAYVDHDVAGLIALASAAVAEQQPGPFLAARLPITDARAARFEASVSRQLASLRDAGARAHVERLLAPSH</sequence>
<feature type="domain" description="Mannitol dehydrogenase C-terminal" evidence="3">
    <location>
        <begin position="291"/>
        <end position="429"/>
    </location>
</feature>